<comment type="caution">
    <text evidence="2">The sequence shown here is derived from an EMBL/GenBank/DDBJ whole genome shotgun (WGS) entry which is preliminary data.</text>
</comment>
<evidence type="ECO:0000313" key="2">
    <source>
        <dbReference type="EMBL" id="KAL3837285.1"/>
    </source>
</evidence>
<organism evidence="2 3">
    <name type="scientific">Sinanodonta woodiana</name>
    <name type="common">Chinese pond mussel</name>
    <name type="synonym">Anodonta woodiana</name>
    <dbReference type="NCBI Taxonomy" id="1069815"/>
    <lineage>
        <taxon>Eukaryota</taxon>
        <taxon>Metazoa</taxon>
        <taxon>Spiralia</taxon>
        <taxon>Lophotrochozoa</taxon>
        <taxon>Mollusca</taxon>
        <taxon>Bivalvia</taxon>
        <taxon>Autobranchia</taxon>
        <taxon>Heteroconchia</taxon>
        <taxon>Palaeoheterodonta</taxon>
        <taxon>Unionida</taxon>
        <taxon>Unionoidea</taxon>
        <taxon>Unionidae</taxon>
        <taxon>Unioninae</taxon>
        <taxon>Sinanodonta</taxon>
    </lineage>
</organism>
<accession>A0ABD3TKR6</accession>
<keyword evidence="3" id="KW-1185">Reference proteome</keyword>
<dbReference type="PANTHER" id="PTHR34305">
    <property type="entry name" value="EXPRESSED PROTEIN"/>
    <property type="match status" value="1"/>
</dbReference>
<evidence type="ECO:0000256" key="1">
    <source>
        <dbReference type="SAM" id="MobiDB-lite"/>
    </source>
</evidence>
<feature type="compositionally biased region" description="Polar residues" evidence="1">
    <location>
        <begin position="10"/>
        <end position="24"/>
    </location>
</feature>
<name>A0ABD3TKR6_SINWO</name>
<protein>
    <submittedName>
        <fullName evidence="2">Uncharacterized protein</fullName>
    </submittedName>
</protein>
<dbReference type="AlphaFoldDB" id="A0ABD3TKR6"/>
<sequence>MASDDENRPSRMNTDVPSTSGSTHYQKLHSEQVLVMGVPSDRPELGIYTATMQQNKEWTSNLRRNLELCHAAVTRQSAFCHLLQRTTSPETSYMFLLEKSIMDMAISGLSEGCVYGVVFRQGRLSYMRFFESGIFSGFFKSKGLDIMKQMLACDINDLFWENSFSSDDIKAAEEDYFKLLSKKRKKLPEPESKKLPSTGRRYSEILSENKNSIRKSLEHLLHHIQTNIFQENNIECFGVMVSVEKKKSYKDKQSANYFSASKYFDGTAFQAAFESHRTEGCMCQQVTFTDVFVPLEHPVSWDQQLQYISMFPNWHKWQHKTVSFSQWLSIPDTKGKYKPASLRNQVLYNFREGNMDNVYSVCSKYKNIALDQAQSASTFECLPESSTYGDIVPPASKRKRREPTRRLTIEELRTNIRTIDPQFSSDNISEERSCYNKFKYAMIENGHVIWRRSAANVNIFTMNEVSMTTGLCGMYGILLQLATISIPQDNLDEVDLSDVKCCHMRFFNEFIIDHIPSLLNNSSRSENKVIEKLEATKDQINEPICRMPTASDKTLKFSVYCDDDKTCTFVHITDTSLSCQSGFCHAMYSSSKRKVQHLDKTETICPHLNQLKVHADKWMDLLVITADSSDSVYLSGDEDEEDVIPPALAATAAEDIKGHRFNEETGLWEYPSLSRHIPSQDGSLLLQQAMQLRHTFCDANFGRDIYGYIKAAPDGGYYELQPPNVPDMCNCGAGYAFPNGETSAVSHISTVYTRHGPVKHKIWYRRCLSGTRECDIGPGEKEAIHFLTRDTGAGDEIGWDFVDHVLNSYISFGSYCTIMNSLYKRVSHNSASFMSNNTFIAWFFSWISKFNLEYRQTCSICKFTPKMLAADGTKIGINIRHSTVVAIETPTNDFTVDPCHRRNERAFISFAQGDHDSNGKSQSRNHLLYLSKRVLGTLDSADEIPLEEETKRNDILLQHVDRGFQPLLNIFMRNGCCNRVLRKLAVLFTLLSSNLSISSIIPHRFVDDFQSILNLIRKNSNFDTNVINRVAKFSPEIRDVLFAVKNSDICSATLEFFDHLASRVKQLFSNCKEPDQINPQPSSYNPAKFGRAYYFTPHGNQLREIPKYTMDKISHNSTYDDEPARAEDKCNKKYPEVGRKGTTYLFLWFDPQHYGHCYGYHMIPGHEGRKDPACSAYAYMEKAPEEIFYDFSCQLEEYCLNREPGFWKKTLVFFMIRFMAFPISVHQCTSHHVSCC</sequence>
<dbReference type="EMBL" id="JBJQND010000018">
    <property type="protein sequence ID" value="KAL3837285.1"/>
    <property type="molecule type" value="Genomic_DNA"/>
</dbReference>
<dbReference type="PANTHER" id="PTHR34305:SF1">
    <property type="entry name" value="SWIM-TYPE DOMAIN-CONTAINING PROTEIN"/>
    <property type="match status" value="1"/>
</dbReference>
<evidence type="ECO:0000313" key="3">
    <source>
        <dbReference type="Proteomes" id="UP001634394"/>
    </source>
</evidence>
<feature type="region of interest" description="Disordered" evidence="1">
    <location>
        <begin position="1"/>
        <end position="24"/>
    </location>
</feature>
<proteinExistence type="predicted"/>
<dbReference type="Proteomes" id="UP001634394">
    <property type="component" value="Unassembled WGS sequence"/>
</dbReference>
<gene>
    <name evidence="2" type="ORF">ACJMK2_022652</name>
</gene>
<reference evidence="2 3" key="1">
    <citation type="submission" date="2024-11" db="EMBL/GenBank/DDBJ databases">
        <title>Chromosome-level genome assembly of the freshwater bivalve Anodonta woodiana.</title>
        <authorList>
            <person name="Chen X."/>
        </authorList>
    </citation>
    <scope>NUCLEOTIDE SEQUENCE [LARGE SCALE GENOMIC DNA]</scope>
    <source>
        <strain evidence="2">MN2024</strain>
        <tissue evidence="2">Gills</tissue>
    </source>
</reference>